<accession>A0AAD9GCP8</accession>
<evidence type="ECO:0000313" key="4">
    <source>
        <dbReference type="Proteomes" id="UP001195914"/>
    </source>
</evidence>
<evidence type="ECO:0000313" key="3">
    <source>
        <dbReference type="EMBL" id="KAK1935984.1"/>
    </source>
</evidence>
<keyword evidence="4" id="KW-1185">Reference proteome</keyword>
<dbReference type="InterPro" id="IPR039223">
    <property type="entry name" value="AATF/Bfr2"/>
</dbReference>
<dbReference type="EMBL" id="JAHBMH010000044">
    <property type="protein sequence ID" value="KAK1935984.1"/>
    <property type="molecule type" value="Genomic_DNA"/>
</dbReference>
<feature type="region of interest" description="Disordered" evidence="1">
    <location>
        <begin position="211"/>
        <end position="235"/>
    </location>
</feature>
<dbReference type="Proteomes" id="UP001195914">
    <property type="component" value="Unassembled WGS sequence"/>
</dbReference>
<dbReference type="AlphaFoldDB" id="A0AAD9GCP8"/>
<comment type="caution">
    <text evidence="3">The sequence shown here is derived from an EMBL/GenBank/DDBJ whole genome shotgun (WGS) entry which is preliminary data.</text>
</comment>
<protein>
    <recommendedName>
        <fullName evidence="2">Apoptosis-antagonizing transcription factor C-terminal domain-containing protein</fullName>
    </recommendedName>
</protein>
<dbReference type="Pfam" id="PF08164">
    <property type="entry name" value="TRAUB"/>
    <property type="match status" value="1"/>
</dbReference>
<feature type="domain" description="Apoptosis-antagonizing transcription factor C-terminal" evidence="2">
    <location>
        <begin position="194"/>
        <end position="274"/>
    </location>
</feature>
<dbReference type="GO" id="GO:0005730">
    <property type="term" value="C:nucleolus"/>
    <property type="evidence" value="ECO:0007669"/>
    <property type="project" value="TreeGrafter"/>
</dbReference>
<dbReference type="InterPro" id="IPR012617">
    <property type="entry name" value="AATF_C"/>
</dbReference>
<evidence type="ECO:0000256" key="1">
    <source>
        <dbReference type="SAM" id="MobiDB-lite"/>
    </source>
</evidence>
<gene>
    <name evidence="3" type="ORF">X943_000733</name>
</gene>
<reference evidence="3" key="1">
    <citation type="journal article" date="2014" name="Nucleic Acids Res.">
        <title>The evolutionary dynamics of variant antigen genes in Babesia reveal a history of genomic innovation underlying host-parasite interaction.</title>
        <authorList>
            <person name="Jackson A.P."/>
            <person name="Otto T.D."/>
            <person name="Darby A."/>
            <person name="Ramaprasad A."/>
            <person name="Xia D."/>
            <person name="Echaide I.E."/>
            <person name="Farber M."/>
            <person name="Gahlot S."/>
            <person name="Gamble J."/>
            <person name="Gupta D."/>
            <person name="Gupta Y."/>
            <person name="Jackson L."/>
            <person name="Malandrin L."/>
            <person name="Malas T.B."/>
            <person name="Moussa E."/>
            <person name="Nair M."/>
            <person name="Reid A.J."/>
            <person name="Sanders M."/>
            <person name="Sharma J."/>
            <person name="Tracey A."/>
            <person name="Quail M.A."/>
            <person name="Weir W."/>
            <person name="Wastling J.M."/>
            <person name="Hall N."/>
            <person name="Willadsen P."/>
            <person name="Lingelbach K."/>
            <person name="Shiels B."/>
            <person name="Tait A."/>
            <person name="Berriman M."/>
            <person name="Allred D.R."/>
            <person name="Pain A."/>
        </authorList>
    </citation>
    <scope>NUCLEOTIDE SEQUENCE</scope>
    <source>
        <strain evidence="3">1802A</strain>
    </source>
</reference>
<reference evidence="3" key="2">
    <citation type="submission" date="2021-05" db="EMBL/GenBank/DDBJ databases">
        <authorList>
            <person name="Pain A."/>
        </authorList>
    </citation>
    <scope>NUCLEOTIDE SEQUENCE</scope>
    <source>
        <strain evidence="3">1802A</strain>
    </source>
</reference>
<evidence type="ECO:0000259" key="2">
    <source>
        <dbReference type="Pfam" id="PF08164"/>
    </source>
</evidence>
<dbReference type="PANTHER" id="PTHR15565:SF0">
    <property type="entry name" value="PROTEIN AATF"/>
    <property type="match status" value="1"/>
</dbReference>
<organism evidence="3 4">
    <name type="scientific">Babesia divergens</name>
    <dbReference type="NCBI Taxonomy" id="32595"/>
    <lineage>
        <taxon>Eukaryota</taxon>
        <taxon>Sar</taxon>
        <taxon>Alveolata</taxon>
        <taxon>Apicomplexa</taxon>
        <taxon>Aconoidasida</taxon>
        <taxon>Piroplasmida</taxon>
        <taxon>Babesiidae</taxon>
        <taxon>Babesia</taxon>
    </lineage>
</organism>
<feature type="compositionally biased region" description="Basic and acidic residues" evidence="1">
    <location>
        <begin position="211"/>
        <end position="228"/>
    </location>
</feature>
<name>A0AAD9GCP8_BABDI</name>
<sequence length="276" mass="32432">MKSTARPNQKKIRAVRQQCTTYQSLIRIRLQLQKYSTCLARWPHPWLLKNIKEVEVAPEERVDEDISEIQDCIGRLFLCLYGKLIPLKNATFVDGDHFDNFDPLPKRREEILEKLDHWNQKTSLKVDKSFEVLNKSISSQIRYYLENKDAFLKKARPTNLPDNIIGYDILKNKLGLQQCRNVITTEVYNDQLFYVQLLRFLAQTGAESDANLREEEQQLRNDQSDKPRMSLAKTSKSRRLRYTVIDKLQNFVERTRKKAITSPEVVDLVIRSLFKG</sequence>
<proteinExistence type="predicted"/>
<dbReference type="PANTHER" id="PTHR15565">
    <property type="entry name" value="AATF PROTEIN APOPTOSIS ANTAGONIZING TRANSCRIPTION FACTOR"/>
    <property type="match status" value="1"/>
</dbReference>